<dbReference type="GO" id="GO:0032958">
    <property type="term" value="P:inositol phosphate biosynthetic process"/>
    <property type="evidence" value="ECO:0007669"/>
    <property type="project" value="InterPro"/>
</dbReference>
<sequence>MNLLHKFGADPFLSSLSLGKRAVTTETLFTHKAKRRVTESEVCCSGRGNSTWKNHKSCGTTSLLPMTPKKPQQWLQVVGHAGLSHFPFASQRVLFWFKKYISVACFLSSLVSTGSFHVGDYGTLLKRFCEGEQQCYLRLMEDTLKPFVPAYHGVVQRDEQDYNMMDNLLTHFNTPAVMDCKMGSRTYLERELLLAKERPQPRNDMYEKMVAVDPEAPTVQERTQQAVLKTGFYYNAVTCLFPVQKSNEECHTNFKRTKSRDQVMAAFNNFVESNTHIVWGYLRRLKELRQVLEESVFFRTHEVRHLDLLFIYWSGSSLLFLHDWKGRTGVWMIDFGKTAALPAHLSLDHRTPWVEGNREDGYLWGLDNLIDILSNMLPLT</sequence>
<evidence type="ECO:0000313" key="6">
    <source>
        <dbReference type="Proteomes" id="UP000518266"/>
    </source>
</evidence>
<keyword evidence="6" id="KW-1185">Reference proteome</keyword>
<keyword evidence="3 4" id="KW-0418">Kinase</keyword>
<dbReference type="Pfam" id="PF03770">
    <property type="entry name" value="IPK"/>
    <property type="match status" value="1"/>
</dbReference>
<dbReference type="InterPro" id="IPR038286">
    <property type="entry name" value="IPK_sf"/>
</dbReference>
<keyword evidence="2 4" id="KW-0808">Transferase</keyword>
<comment type="similarity">
    <text evidence="1 4">Belongs to the inositol phosphokinase (IPK) family.</text>
</comment>
<dbReference type="OrthoDB" id="338650at2759"/>
<dbReference type="SUPFAM" id="SSF56104">
    <property type="entry name" value="SAICAR synthase-like"/>
    <property type="match status" value="1"/>
</dbReference>
<name>A0A7J5XYM2_DISMA</name>
<evidence type="ECO:0000256" key="2">
    <source>
        <dbReference type="ARBA" id="ARBA00022679"/>
    </source>
</evidence>
<evidence type="ECO:0000256" key="1">
    <source>
        <dbReference type="ARBA" id="ARBA00007374"/>
    </source>
</evidence>
<evidence type="ECO:0000256" key="3">
    <source>
        <dbReference type="ARBA" id="ARBA00022777"/>
    </source>
</evidence>
<dbReference type="GO" id="GO:0000828">
    <property type="term" value="F:inositol hexakisphosphate kinase activity"/>
    <property type="evidence" value="ECO:0007669"/>
    <property type="project" value="TreeGrafter"/>
</dbReference>
<accession>A0A7J5XYM2</accession>
<comment type="caution">
    <text evidence="5">The sequence shown here is derived from an EMBL/GenBank/DDBJ whole genome shotgun (WGS) entry which is preliminary data.</text>
</comment>
<dbReference type="EC" id="2.7.-.-" evidence="4"/>
<dbReference type="GO" id="GO:0005634">
    <property type="term" value="C:nucleus"/>
    <property type="evidence" value="ECO:0007669"/>
    <property type="project" value="TreeGrafter"/>
</dbReference>
<reference evidence="5 6" key="1">
    <citation type="submission" date="2020-03" db="EMBL/GenBank/DDBJ databases">
        <title>Dissostichus mawsoni Genome sequencing and assembly.</title>
        <authorList>
            <person name="Park H."/>
        </authorList>
    </citation>
    <scope>NUCLEOTIDE SEQUENCE [LARGE SCALE GENOMIC DNA]</scope>
    <source>
        <strain evidence="5">DM0001</strain>
        <tissue evidence="5">Muscle</tissue>
    </source>
</reference>
<gene>
    <name evidence="5" type="ORF">F7725_007060</name>
</gene>
<dbReference type="Proteomes" id="UP000518266">
    <property type="component" value="Unassembled WGS sequence"/>
</dbReference>
<dbReference type="GO" id="GO:0046854">
    <property type="term" value="P:phosphatidylinositol phosphate biosynthetic process"/>
    <property type="evidence" value="ECO:0007669"/>
    <property type="project" value="TreeGrafter"/>
</dbReference>
<dbReference type="EMBL" id="JAAKFY010000020">
    <property type="protein sequence ID" value="KAF3841198.1"/>
    <property type="molecule type" value="Genomic_DNA"/>
</dbReference>
<evidence type="ECO:0000313" key="5">
    <source>
        <dbReference type="EMBL" id="KAF3841198.1"/>
    </source>
</evidence>
<dbReference type="Gene3D" id="3.30.470.160">
    <property type="entry name" value="Inositol polyphosphate kinase"/>
    <property type="match status" value="1"/>
</dbReference>
<proteinExistence type="inferred from homology"/>
<dbReference type="PANTHER" id="PTHR12400">
    <property type="entry name" value="INOSITOL POLYPHOSPHATE KINASE"/>
    <property type="match status" value="1"/>
</dbReference>
<evidence type="ECO:0000256" key="4">
    <source>
        <dbReference type="RuleBase" id="RU363090"/>
    </source>
</evidence>
<dbReference type="InterPro" id="IPR005522">
    <property type="entry name" value="IPK"/>
</dbReference>
<dbReference type="PANTHER" id="PTHR12400:SF106">
    <property type="entry name" value="INOSITOL-TRISPHOSPHATE 3-KINASE C"/>
    <property type="match status" value="1"/>
</dbReference>
<dbReference type="GO" id="GO:0005737">
    <property type="term" value="C:cytoplasm"/>
    <property type="evidence" value="ECO:0007669"/>
    <property type="project" value="TreeGrafter"/>
</dbReference>
<protein>
    <recommendedName>
        <fullName evidence="4">Kinase</fullName>
        <ecNumber evidence="4">2.7.-.-</ecNumber>
    </recommendedName>
</protein>
<dbReference type="AlphaFoldDB" id="A0A7J5XYM2"/>
<organism evidence="5 6">
    <name type="scientific">Dissostichus mawsoni</name>
    <name type="common">Antarctic cod</name>
    <dbReference type="NCBI Taxonomy" id="36200"/>
    <lineage>
        <taxon>Eukaryota</taxon>
        <taxon>Metazoa</taxon>
        <taxon>Chordata</taxon>
        <taxon>Craniata</taxon>
        <taxon>Vertebrata</taxon>
        <taxon>Euteleostomi</taxon>
        <taxon>Actinopterygii</taxon>
        <taxon>Neopterygii</taxon>
        <taxon>Teleostei</taxon>
        <taxon>Neoteleostei</taxon>
        <taxon>Acanthomorphata</taxon>
        <taxon>Eupercaria</taxon>
        <taxon>Perciformes</taxon>
        <taxon>Notothenioidei</taxon>
        <taxon>Nototheniidae</taxon>
        <taxon>Dissostichus</taxon>
    </lineage>
</organism>